<feature type="region of interest" description="Disordered" evidence="1">
    <location>
        <begin position="237"/>
        <end position="309"/>
    </location>
</feature>
<feature type="compositionally biased region" description="Low complexity" evidence="1">
    <location>
        <begin position="486"/>
        <end position="511"/>
    </location>
</feature>
<accession>A0A5J6N4W5</accession>
<dbReference type="RefSeq" id="WP_151118935.1">
    <property type="nucleotide sequence ID" value="NZ_CP042582.1"/>
</dbReference>
<dbReference type="AlphaFoldDB" id="A0A5J6N4W5"/>
<feature type="compositionally biased region" description="Pro residues" evidence="1">
    <location>
        <begin position="181"/>
        <end position="194"/>
    </location>
</feature>
<reference evidence="2 3" key="1">
    <citation type="submission" date="2019-08" db="EMBL/GenBank/DDBJ databases">
        <title>Hyperibacter terrae gen. nov., sp. nov. and Hyperibacter viscosus sp. nov., two new members in the family Rhodospirillaceae isolated from the rhizosphere of Hypericum perforatum.</title>
        <authorList>
            <person name="Noviana Z."/>
        </authorList>
    </citation>
    <scope>NUCLEOTIDE SEQUENCE [LARGE SCALE GENOMIC DNA]</scope>
    <source>
        <strain evidence="2 3">R5959</strain>
    </source>
</reference>
<feature type="region of interest" description="Disordered" evidence="1">
    <location>
        <begin position="486"/>
        <end position="518"/>
    </location>
</feature>
<proteinExistence type="predicted"/>
<feature type="compositionally biased region" description="Low complexity" evidence="1">
    <location>
        <begin position="268"/>
        <end position="281"/>
    </location>
</feature>
<dbReference type="EMBL" id="CP042582">
    <property type="protein sequence ID" value="QEX23570.1"/>
    <property type="molecule type" value="Genomic_DNA"/>
</dbReference>
<dbReference type="KEGG" id="hadh:FRZ61_35080"/>
<gene>
    <name evidence="2" type="ORF">FRZ61_35080</name>
</gene>
<evidence type="ECO:0000256" key="1">
    <source>
        <dbReference type="SAM" id="MobiDB-lite"/>
    </source>
</evidence>
<name>A0A5J6N4W5_9PROT</name>
<evidence type="ECO:0000313" key="2">
    <source>
        <dbReference type="EMBL" id="QEX23570.1"/>
    </source>
</evidence>
<organism evidence="2 3">
    <name type="scientific">Hypericibacter adhaerens</name>
    <dbReference type="NCBI Taxonomy" id="2602016"/>
    <lineage>
        <taxon>Bacteria</taxon>
        <taxon>Pseudomonadati</taxon>
        <taxon>Pseudomonadota</taxon>
        <taxon>Alphaproteobacteria</taxon>
        <taxon>Rhodospirillales</taxon>
        <taxon>Dongiaceae</taxon>
        <taxon>Hypericibacter</taxon>
    </lineage>
</organism>
<dbReference type="Proteomes" id="UP000325797">
    <property type="component" value="Chromosome"/>
</dbReference>
<feature type="region of interest" description="Disordered" evidence="1">
    <location>
        <begin position="176"/>
        <end position="195"/>
    </location>
</feature>
<evidence type="ECO:0000313" key="3">
    <source>
        <dbReference type="Proteomes" id="UP000325797"/>
    </source>
</evidence>
<keyword evidence="3" id="KW-1185">Reference proteome</keyword>
<feature type="compositionally biased region" description="Low complexity" evidence="1">
    <location>
        <begin position="291"/>
        <end position="308"/>
    </location>
</feature>
<protein>
    <submittedName>
        <fullName evidence="2">Uncharacterized protein</fullName>
    </submittedName>
</protein>
<dbReference type="OrthoDB" id="8479549at2"/>
<sequence>MNLPPVTPATPAAGASPARPVQMAVAGTGQNNLAMLGQLGAGDILAGTVLERAADGTLTVRTDRGVLALSGGFEAAVGAKIMLEVRSAGARMQVVLLSVDGEPVDNQSPAGPKVGLLTLLDAGKGAVAQAADSAAAARTGPPAPSLPPVPTPPLADAAGIVGAKVIATLLRPNDLRSSAPPSLPNAPAAQPPVPGQRLPYHLAAILPPAPQAVSAVVDEAPREVFIATVRQQTPEGELVLESPLGTLRIPRPPEATVAPPAGPPAPAKTPEAGPAPAGTGKLTAPSTLSTPTALAGAAAPAEAAPDQAHSWPAGTRLVLTLPTPSPNGETVSAGPRLLATMLRPAEPQALPPATARAAATPAPQAPATPAAPVAAGQKLPLELVSVLPPIASGANNPASAQNLGASQPAILTSLRPPLPNGQAILEMPEGLVALDRAIGAPAGTRLLLLPTPAAPPPLVNQSGPGQIFNAVLETLALLDSEKAALPLPATSPSPSSAAPAGNGAAADQPATGGVPLPVQTDDLLAQNLPRVGPHLAAGLATFIRARLADKPVAWPGSELRQALQSAGRPELVAKLEQGFAELARAAPAASQDGQWKTIVLPLLDEQALHQARLAIRRDPGERNQPKDGKPASVHFLLDIELSRMGAMQLDGLVRGKRFDLMLRTHKPLDSQMQGEIQRLFAEAKSVTGITGEIYFQVAAMFASPGAAAPAASQAGGLIA</sequence>